<feature type="transmembrane region" description="Helical" evidence="5">
    <location>
        <begin position="113"/>
        <end position="142"/>
    </location>
</feature>
<reference evidence="7 8" key="1">
    <citation type="submission" date="2019-02" db="EMBL/GenBank/DDBJ databases">
        <title>Polymorphobacter sp. isolated from the lake at the Tibet of China.</title>
        <authorList>
            <person name="Li A."/>
        </authorList>
    </citation>
    <scope>NUCLEOTIDE SEQUENCE [LARGE SCALE GENOMIC DNA]</scope>
    <source>
        <strain evidence="7 8">DJ1R-1</strain>
    </source>
</reference>
<dbReference type="PANTHER" id="PTHR12570:SF65">
    <property type="entry name" value="MAGNESIUM TRANSPORTER NIPA9-RELATED"/>
    <property type="match status" value="1"/>
</dbReference>
<keyword evidence="4 5" id="KW-0472">Membrane</keyword>
<evidence type="ECO:0000256" key="2">
    <source>
        <dbReference type="ARBA" id="ARBA00022692"/>
    </source>
</evidence>
<feature type="transmembrane region" description="Helical" evidence="5">
    <location>
        <begin position="285"/>
        <end position="303"/>
    </location>
</feature>
<dbReference type="GO" id="GO:0015095">
    <property type="term" value="F:magnesium ion transmembrane transporter activity"/>
    <property type="evidence" value="ECO:0007669"/>
    <property type="project" value="InterPro"/>
</dbReference>
<feature type="transmembrane region" description="Helical" evidence="5">
    <location>
        <begin position="257"/>
        <end position="278"/>
    </location>
</feature>
<dbReference type="InterPro" id="IPR008521">
    <property type="entry name" value="Mg_trans_NIPA"/>
</dbReference>
<evidence type="ECO:0000256" key="3">
    <source>
        <dbReference type="ARBA" id="ARBA00022989"/>
    </source>
</evidence>
<evidence type="ECO:0000256" key="1">
    <source>
        <dbReference type="ARBA" id="ARBA00004141"/>
    </source>
</evidence>
<comment type="caution">
    <text evidence="7">The sequence shown here is derived from an EMBL/GenBank/DDBJ whole genome shotgun (WGS) entry which is preliminary data.</text>
</comment>
<feature type="transmembrane region" description="Helical" evidence="5">
    <location>
        <begin position="38"/>
        <end position="59"/>
    </location>
</feature>
<dbReference type="InterPro" id="IPR037185">
    <property type="entry name" value="EmrE-like"/>
</dbReference>
<dbReference type="SUPFAM" id="SSF103481">
    <property type="entry name" value="Multidrug resistance efflux transporter EmrE"/>
    <property type="match status" value="2"/>
</dbReference>
<feature type="transmembrane region" description="Helical" evidence="5">
    <location>
        <begin position="229"/>
        <end position="251"/>
    </location>
</feature>
<dbReference type="Proteomes" id="UP000297737">
    <property type="component" value="Unassembled WGS sequence"/>
</dbReference>
<feature type="transmembrane region" description="Helical" evidence="5">
    <location>
        <begin position="71"/>
        <end position="93"/>
    </location>
</feature>
<evidence type="ECO:0000259" key="6">
    <source>
        <dbReference type="Pfam" id="PF00892"/>
    </source>
</evidence>
<dbReference type="GO" id="GO:0016020">
    <property type="term" value="C:membrane"/>
    <property type="evidence" value="ECO:0007669"/>
    <property type="project" value="UniProtKB-SubCell"/>
</dbReference>
<gene>
    <name evidence="7" type="ORF">EUV02_04400</name>
</gene>
<dbReference type="AlphaFoldDB" id="A0A4Y9ERI4"/>
<dbReference type="EMBL" id="SIHO01000001">
    <property type="protein sequence ID" value="TFU06251.1"/>
    <property type="molecule type" value="Genomic_DNA"/>
</dbReference>
<protein>
    <submittedName>
        <fullName evidence="7">EamA/RhaT family transporter</fullName>
    </submittedName>
</protein>
<name>A0A4Y9ERI4_9SPHN</name>
<feature type="transmembrane region" description="Helical" evidence="5">
    <location>
        <begin position="192"/>
        <end position="217"/>
    </location>
</feature>
<feature type="transmembrane region" description="Helical" evidence="5">
    <location>
        <begin position="162"/>
        <end position="180"/>
    </location>
</feature>
<evidence type="ECO:0000313" key="8">
    <source>
        <dbReference type="Proteomes" id="UP000297737"/>
    </source>
</evidence>
<sequence>MLTSAIWLPATLAAGLFQAARTAIQQRLRATLSVNGAGLVRYLYGLPVALALWFGYAAATSAHLPPLSPTFFGFALLGGLLQIGGTNLLIMAFGERSFVVGTAYAKTEAVQGAVFALWLLGEVLTPLVWLGIAISVVGVMTLSLGGKGLKLRDVFGALWQPAARYGLGAGLLFALTSIAVKRATQTLGDGDVVLRALTSLVAVVTLQLVMQGSYVILRERGQWRAVLGSWRTSMWVGLLAAAGSAFWFTAFASAPVALVRTVGQVEVIFTLLLGHFYLREPLKRAEALGLALVVIGVIASVVGSG</sequence>
<keyword evidence="2 5" id="KW-0812">Transmembrane</keyword>
<organism evidence="7 8">
    <name type="scientific">Glacieibacterium arshaanense</name>
    <dbReference type="NCBI Taxonomy" id="2511025"/>
    <lineage>
        <taxon>Bacteria</taxon>
        <taxon>Pseudomonadati</taxon>
        <taxon>Pseudomonadota</taxon>
        <taxon>Alphaproteobacteria</taxon>
        <taxon>Sphingomonadales</taxon>
        <taxon>Sphingosinicellaceae</taxon>
        <taxon>Glacieibacterium</taxon>
    </lineage>
</organism>
<accession>A0A4Y9ERI4</accession>
<dbReference type="PANTHER" id="PTHR12570">
    <property type="match status" value="1"/>
</dbReference>
<dbReference type="OrthoDB" id="5243804at2"/>
<evidence type="ECO:0000256" key="5">
    <source>
        <dbReference type="SAM" id="Phobius"/>
    </source>
</evidence>
<dbReference type="InterPro" id="IPR000620">
    <property type="entry name" value="EamA_dom"/>
</dbReference>
<proteinExistence type="predicted"/>
<feature type="domain" description="EamA" evidence="6">
    <location>
        <begin position="165"/>
        <end position="300"/>
    </location>
</feature>
<dbReference type="RefSeq" id="WP_135244973.1">
    <property type="nucleotide sequence ID" value="NZ_SIHO01000001.1"/>
</dbReference>
<evidence type="ECO:0000256" key="4">
    <source>
        <dbReference type="ARBA" id="ARBA00023136"/>
    </source>
</evidence>
<keyword evidence="3 5" id="KW-1133">Transmembrane helix</keyword>
<dbReference type="Gene3D" id="1.10.3730.20">
    <property type="match status" value="1"/>
</dbReference>
<keyword evidence="8" id="KW-1185">Reference proteome</keyword>
<evidence type="ECO:0000313" key="7">
    <source>
        <dbReference type="EMBL" id="TFU06251.1"/>
    </source>
</evidence>
<comment type="subcellular location">
    <subcellularLocation>
        <location evidence="1">Membrane</location>
        <topology evidence="1">Multi-pass membrane protein</topology>
    </subcellularLocation>
</comment>
<dbReference type="Pfam" id="PF00892">
    <property type="entry name" value="EamA"/>
    <property type="match status" value="1"/>
</dbReference>